<dbReference type="EMBL" id="BNAG01000004">
    <property type="protein sequence ID" value="GHE70703.1"/>
    <property type="molecule type" value="Genomic_DNA"/>
</dbReference>
<evidence type="ECO:0000256" key="2">
    <source>
        <dbReference type="ARBA" id="ARBA00022475"/>
    </source>
</evidence>
<keyword evidence="3 6" id="KW-0812">Transmembrane</keyword>
<feature type="transmembrane region" description="Helical" evidence="6">
    <location>
        <begin position="419"/>
        <end position="442"/>
    </location>
</feature>
<comment type="subcellular location">
    <subcellularLocation>
        <location evidence="1">Cell membrane</location>
        <topology evidence="1">Multi-pass membrane protein</topology>
    </subcellularLocation>
</comment>
<feature type="domain" description="MacB-like periplasmic core" evidence="8">
    <location>
        <begin position="20"/>
        <end position="238"/>
    </location>
</feature>
<organism evidence="9 10">
    <name type="scientific">Roseivirga thermotolerans</name>
    <dbReference type="NCBI Taxonomy" id="1758176"/>
    <lineage>
        <taxon>Bacteria</taxon>
        <taxon>Pseudomonadati</taxon>
        <taxon>Bacteroidota</taxon>
        <taxon>Cytophagia</taxon>
        <taxon>Cytophagales</taxon>
        <taxon>Roseivirgaceae</taxon>
        <taxon>Roseivirga</taxon>
    </lineage>
</organism>
<feature type="transmembrane region" description="Helical" evidence="6">
    <location>
        <begin position="21"/>
        <end position="41"/>
    </location>
</feature>
<proteinExistence type="predicted"/>
<feature type="transmembrane region" description="Helical" evidence="6">
    <location>
        <begin position="328"/>
        <end position="351"/>
    </location>
</feature>
<dbReference type="PANTHER" id="PTHR30572:SF18">
    <property type="entry name" value="ABC-TYPE MACROLIDE FAMILY EXPORT SYSTEM PERMEASE COMPONENT 2"/>
    <property type="match status" value="1"/>
</dbReference>
<protein>
    <submittedName>
        <fullName evidence="9">ABC transporter permease</fullName>
    </submittedName>
</protein>
<dbReference type="InterPro" id="IPR003838">
    <property type="entry name" value="ABC3_permease_C"/>
</dbReference>
<accession>A0ABQ3I852</accession>
<feature type="domain" description="ABC3 transporter permease C-terminal" evidence="7">
    <location>
        <begin position="672"/>
        <end position="785"/>
    </location>
</feature>
<feature type="transmembrane region" description="Helical" evidence="6">
    <location>
        <begin position="721"/>
        <end position="740"/>
    </location>
</feature>
<evidence type="ECO:0000313" key="9">
    <source>
        <dbReference type="EMBL" id="GHE70703.1"/>
    </source>
</evidence>
<name>A0ABQ3I852_9BACT</name>
<keyword evidence="2" id="KW-1003">Cell membrane</keyword>
<feature type="transmembrane region" description="Helical" evidence="6">
    <location>
        <begin position="281"/>
        <end position="301"/>
    </location>
</feature>
<evidence type="ECO:0000313" key="10">
    <source>
        <dbReference type="Proteomes" id="UP000658258"/>
    </source>
</evidence>
<dbReference type="Pfam" id="PF02687">
    <property type="entry name" value="FtsX"/>
    <property type="match status" value="2"/>
</dbReference>
<dbReference type="InterPro" id="IPR025857">
    <property type="entry name" value="MacB_PCD"/>
</dbReference>
<keyword evidence="10" id="KW-1185">Reference proteome</keyword>
<evidence type="ECO:0000256" key="1">
    <source>
        <dbReference type="ARBA" id="ARBA00004651"/>
    </source>
</evidence>
<feature type="transmembrane region" description="Helical" evidence="6">
    <location>
        <begin position="375"/>
        <end position="398"/>
    </location>
</feature>
<evidence type="ECO:0000256" key="3">
    <source>
        <dbReference type="ARBA" id="ARBA00022692"/>
    </source>
</evidence>
<dbReference type="RefSeq" id="WP_189630915.1">
    <property type="nucleotide sequence ID" value="NZ_BNAG01000004.1"/>
</dbReference>
<evidence type="ECO:0000256" key="4">
    <source>
        <dbReference type="ARBA" id="ARBA00022989"/>
    </source>
</evidence>
<sequence>MFQNHLKLILRKLKREKLYSFVNILGLTIGLTAVLLIALYVRDELSFDKFHKDYKNMYRVTLDHEDWGARPFITSDFVEFFSPEIPEVEGFVRVSGVSRAIGGDVLLRNNNNDISSTKVFFTDPNFFKFFDFELVNSGKEGALNGDMSAVITEGLAERLFGDTDPVGESILINKEFEVIVAALAKDPPSNSTVQFELLIHKNDYFKNDFENTNGLRNVLTYIELNLESSIEKVEAGINDSRILPPYREWLEKSDFGLLRLDRQRLYAEYEVDFFSKNQIDLVILFIAIGATILALAIINYVNLITAQATRKVKEIGLRKVIGASKVQLIAYQFVEAISLTIISFILAFAIAERSLPYLNTQLGKAIRLDYFSSDFFIWIFVFGVLLGLISGLYPAFFIARFKALSLVQRSEVSLGSKGYLRRFLVLFQFVASAILLVVLSIISQQMNYMKTKDLGFDSDFLVSVPLYRDSTHLFQTVKNEISTISGVQSASINGFVMGSRIQTSISNHWDREYEGRIGSGVTGVYADGDFFETAGVEFVWKADQFDGSSLKEGQIVVDYSLAEKFKLLEDQAIKKLYRYNDKVGVEVVGIVKDFHVESLKTEIIPTIILPLSDWGSRNILLKINPNDAQGTLAKVGGVYETLFDRPFEFYYLDDQIADFYRKEQGQFRLFKIFTSLAIFISLLGLVALTIFSLEQRRKEVSIRKVLGASVQRLILMLNKEYSVLVLIAFIIASPIAYYAIQDWLQEFKYRISLSPLTFIGAFLGFLALSWLVTIAQSLRVSRENPADVLRDE</sequence>
<keyword evidence="4 6" id="KW-1133">Transmembrane helix</keyword>
<evidence type="ECO:0000259" key="7">
    <source>
        <dbReference type="Pfam" id="PF02687"/>
    </source>
</evidence>
<feature type="transmembrane region" description="Helical" evidence="6">
    <location>
        <begin position="672"/>
        <end position="693"/>
    </location>
</feature>
<gene>
    <name evidence="9" type="ORF">GCM10011340_28010</name>
</gene>
<evidence type="ECO:0000256" key="6">
    <source>
        <dbReference type="SAM" id="Phobius"/>
    </source>
</evidence>
<comment type="caution">
    <text evidence="9">The sequence shown here is derived from an EMBL/GenBank/DDBJ whole genome shotgun (WGS) entry which is preliminary data.</text>
</comment>
<keyword evidence="5 6" id="KW-0472">Membrane</keyword>
<feature type="transmembrane region" description="Helical" evidence="6">
    <location>
        <begin position="752"/>
        <end position="772"/>
    </location>
</feature>
<dbReference type="Proteomes" id="UP000658258">
    <property type="component" value="Unassembled WGS sequence"/>
</dbReference>
<evidence type="ECO:0000259" key="8">
    <source>
        <dbReference type="Pfam" id="PF12704"/>
    </source>
</evidence>
<reference evidence="10" key="1">
    <citation type="journal article" date="2019" name="Int. J. Syst. Evol. Microbiol.">
        <title>The Global Catalogue of Microorganisms (GCM) 10K type strain sequencing project: providing services to taxonomists for standard genome sequencing and annotation.</title>
        <authorList>
            <consortium name="The Broad Institute Genomics Platform"/>
            <consortium name="The Broad Institute Genome Sequencing Center for Infectious Disease"/>
            <person name="Wu L."/>
            <person name="Ma J."/>
        </authorList>
    </citation>
    <scope>NUCLEOTIDE SEQUENCE [LARGE SCALE GENOMIC DNA]</scope>
    <source>
        <strain evidence="10">CGMCC 1.15111</strain>
    </source>
</reference>
<dbReference type="InterPro" id="IPR050250">
    <property type="entry name" value="Macrolide_Exporter_MacB"/>
</dbReference>
<dbReference type="PANTHER" id="PTHR30572">
    <property type="entry name" value="MEMBRANE COMPONENT OF TRANSPORTER-RELATED"/>
    <property type="match status" value="1"/>
</dbReference>
<dbReference type="Pfam" id="PF12704">
    <property type="entry name" value="MacB_PCD"/>
    <property type="match status" value="1"/>
</dbReference>
<feature type="domain" description="ABC3 transporter permease C-terminal" evidence="7">
    <location>
        <begin position="287"/>
        <end position="400"/>
    </location>
</feature>
<evidence type="ECO:0000256" key="5">
    <source>
        <dbReference type="ARBA" id="ARBA00023136"/>
    </source>
</evidence>